<sequence length="524" mass="57953">MDSLLSICLLISFAFVLPGSSYALPASVPQPVITQPFDELVTNYVRGTPKDFRYGGGQPTAVAGKLDGAVLLDNGATVYRGFGSEPFGECMCSPELCSNGLSICLWFQQTPDQREASRQYIPNTVFSTGVENVGELIQGSGVGLFLRSSGLMKAGLLLAMVRTPQKQFTADLPAYLFENSSAWHPVCITFKNDTGLKTYYKGQIRDWDEHGLDVTGALTITDRLIFGRPYQRADHYFYGTFDNFFMWTRELDSTQIDDIYQEAPTACEDCDPNAECVVAGEDTTCTCKAGFDGDGRSCQKQDEDVDDTEVDEATKCWLFEDEDSTPDVGETADWNDNGLLTGPGIQGRGVILNGRISWLNAGNFSEKCLSDPGLCASGLTVNYWIRYEGRGNYDNYIFSSGGRGAKNTGFCCWVLGTTMTCRLQKKDRRWQATTEILRGKWQMQTIIWTEEGLQIMIDGVKVGEDVTGRDRTVKKEEPTILAIGSANHYFGLTGRFDMDNLALWYKALTAEEVTAIYKDGVTCP</sequence>
<gene>
    <name evidence="4" type="ORF">CAPTEDRAFT_215396</name>
</gene>
<feature type="domain" description="EGF-like" evidence="3">
    <location>
        <begin position="285"/>
        <end position="298"/>
    </location>
</feature>
<evidence type="ECO:0000313" key="4">
    <source>
        <dbReference type="EMBL" id="ELU07349.1"/>
    </source>
</evidence>
<dbReference type="InterPro" id="IPR013320">
    <property type="entry name" value="ConA-like_dom_sf"/>
</dbReference>
<feature type="signal peptide" evidence="2">
    <location>
        <begin position="1"/>
        <end position="23"/>
    </location>
</feature>
<dbReference type="PROSITE" id="PS01186">
    <property type="entry name" value="EGF_2"/>
    <property type="match status" value="1"/>
</dbReference>
<evidence type="ECO:0000256" key="1">
    <source>
        <dbReference type="ARBA" id="ARBA00023157"/>
    </source>
</evidence>
<evidence type="ECO:0000259" key="3">
    <source>
        <dbReference type="PROSITE" id="PS01186"/>
    </source>
</evidence>
<name>R7ULD4_CAPTE</name>
<accession>R7ULD4</accession>
<dbReference type="Gene3D" id="2.60.120.200">
    <property type="match status" value="2"/>
</dbReference>
<keyword evidence="2" id="KW-0732">Signal</keyword>
<dbReference type="Pfam" id="PF13385">
    <property type="entry name" value="Laminin_G_3"/>
    <property type="match status" value="1"/>
</dbReference>
<evidence type="ECO:0000256" key="2">
    <source>
        <dbReference type="SAM" id="SignalP"/>
    </source>
</evidence>
<dbReference type="EMBL" id="KB299994">
    <property type="protein sequence ID" value="ELU07349.1"/>
    <property type="molecule type" value="Genomic_DNA"/>
</dbReference>
<dbReference type="AlphaFoldDB" id="R7ULD4"/>
<dbReference type="InterPro" id="IPR000742">
    <property type="entry name" value="EGF"/>
</dbReference>
<proteinExistence type="predicted"/>
<dbReference type="Gene3D" id="2.10.25.10">
    <property type="entry name" value="Laminin"/>
    <property type="match status" value="1"/>
</dbReference>
<dbReference type="InParanoid" id="R7ULD4"/>
<dbReference type="SUPFAM" id="SSF49899">
    <property type="entry name" value="Concanavalin A-like lectins/glucanases"/>
    <property type="match status" value="2"/>
</dbReference>
<dbReference type="OrthoDB" id="347083at2759"/>
<organism evidence="4">
    <name type="scientific">Capitella teleta</name>
    <name type="common">Polychaete worm</name>
    <dbReference type="NCBI Taxonomy" id="283909"/>
    <lineage>
        <taxon>Eukaryota</taxon>
        <taxon>Metazoa</taxon>
        <taxon>Spiralia</taxon>
        <taxon>Lophotrochozoa</taxon>
        <taxon>Annelida</taxon>
        <taxon>Polychaeta</taxon>
        <taxon>Sedentaria</taxon>
        <taxon>Scolecida</taxon>
        <taxon>Capitellidae</taxon>
        <taxon>Capitella</taxon>
    </lineage>
</organism>
<reference evidence="4" key="1">
    <citation type="journal article" date="2013" name="Nature">
        <title>Insights into bilaterian evolution from three spiralian genomes.</title>
        <authorList>
            <person name="Simakov O."/>
            <person name="Marletaz F."/>
            <person name="Cho S.J."/>
            <person name="Edsinger-Gonzales E."/>
            <person name="Havlak P."/>
            <person name="Hellsten U."/>
            <person name="Kuo D.H."/>
            <person name="Larsson T."/>
            <person name="Lv J."/>
            <person name="Arendt D."/>
            <person name="Savage R."/>
            <person name="Osoegawa K."/>
            <person name="de Jong P."/>
            <person name="Grimwood J."/>
            <person name="Chapman J.A."/>
            <person name="Shapiro H."/>
            <person name="Aerts A."/>
            <person name="Otillar R.P."/>
            <person name="Terry A.Y."/>
            <person name="Boore J.L."/>
            <person name="Grigoriev I.V."/>
            <person name="Lindberg D.R."/>
            <person name="Seaver E.C."/>
            <person name="Weisblat D.A."/>
            <person name="Putnam N.H."/>
            <person name="Rokhsar D.S."/>
        </authorList>
    </citation>
    <scope>NUCLEOTIDE SEQUENCE</scope>
    <source>
        <strain evidence="4">I ESC-2004</strain>
    </source>
</reference>
<feature type="chain" id="PRO_5004457704" description="EGF-like domain-containing protein" evidence="2">
    <location>
        <begin position="24"/>
        <end position="524"/>
    </location>
</feature>
<protein>
    <recommendedName>
        <fullName evidence="3">EGF-like domain-containing protein</fullName>
    </recommendedName>
</protein>
<keyword evidence="1" id="KW-1015">Disulfide bond</keyword>